<dbReference type="InterPro" id="IPR001296">
    <property type="entry name" value="Glyco_trans_1"/>
</dbReference>
<reference evidence="14 15" key="1">
    <citation type="submission" date="2016-10" db="EMBL/GenBank/DDBJ databases">
        <authorList>
            <person name="Varghese N."/>
            <person name="Submissions S."/>
        </authorList>
    </citation>
    <scope>NUCLEOTIDE SEQUENCE [LARGE SCALE GENOMIC DNA]</scope>
    <source>
        <strain evidence="14 15">DSM 1361</strain>
    </source>
</reference>
<dbReference type="GO" id="GO:0004373">
    <property type="term" value="F:alpha-1,4-glucan glucosyltransferase (UDP-glucose donor) activity"/>
    <property type="evidence" value="ECO:0007669"/>
    <property type="project" value="InterPro"/>
</dbReference>
<dbReference type="Pfam" id="PF08323">
    <property type="entry name" value="Glyco_transf_5"/>
    <property type="match status" value="1"/>
</dbReference>
<comment type="catalytic activity">
    <reaction evidence="1 11">
        <text>[(1-&gt;4)-alpha-D-glucosyl](n) + ADP-alpha-D-glucose = [(1-&gt;4)-alpha-D-glucosyl](n+1) + ADP + H(+)</text>
        <dbReference type="Rhea" id="RHEA:18189"/>
        <dbReference type="Rhea" id="RHEA-COMP:9584"/>
        <dbReference type="Rhea" id="RHEA-COMP:9587"/>
        <dbReference type="ChEBI" id="CHEBI:15378"/>
        <dbReference type="ChEBI" id="CHEBI:15444"/>
        <dbReference type="ChEBI" id="CHEBI:57498"/>
        <dbReference type="ChEBI" id="CHEBI:456216"/>
        <dbReference type="EC" id="2.4.1.21"/>
    </reaction>
</comment>
<keyword evidence="7 11" id="KW-0328">Glycosyltransferase</keyword>
<evidence type="ECO:0000259" key="12">
    <source>
        <dbReference type="Pfam" id="PF00534"/>
    </source>
</evidence>
<dbReference type="GO" id="GO:0005829">
    <property type="term" value="C:cytosol"/>
    <property type="evidence" value="ECO:0007669"/>
    <property type="project" value="TreeGrafter"/>
</dbReference>
<feature type="domain" description="Starch synthase catalytic" evidence="13">
    <location>
        <begin position="2"/>
        <end position="237"/>
    </location>
</feature>
<dbReference type="GO" id="GO:0005978">
    <property type="term" value="P:glycogen biosynthetic process"/>
    <property type="evidence" value="ECO:0007669"/>
    <property type="project" value="UniProtKB-UniRule"/>
</dbReference>
<dbReference type="UniPathway" id="UPA00164"/>
<organism evidence="14 15">
    <name type="scientific">Ruminobacter amylophilus</name>
    <dbReference type="NCBI Taxonomy" id="867"/>
    <lineage>
        <taxon>Bacteria</taxon>
        <taxon>Pseudomonadati</taxon>
        <taxon>Pseudomonadota</taxon>
        <taxon>Gammaproteobacteria</taxon>
        <taxon>Aeromonadales</taxon>
        <taxon>Succinivibrionaceae</taxon>
        <taxon>Ruminobacter</taxon>
    </lineage>
</organism>
<name>A0A662ZH37_9GAMM</name>
<comment type="function">
    <text evidence="2 11">Synthesizes alpha-1,4-glucan chains using ADP-glucose.</text>
</comment>
<gene>
    <name evidence="11" type="primary">glgA</name>
    <name evidence="14" type="ORF">SAMN02910344_01187</name>
</gene>
<comment type="pathway">
    <text evidence="3 11">Glycan biosynthesis; glycogen biosynthesis.</text>
</comment>
<evidence type="ECO:0000256" key="10">
    <source>
        <dbReference type="ARBA" id="ARBA00031722"/>
    </source>
</evidence>
<protein>
    <recommendedName>
        <fullName evidence="6 11">Glycogen synthase</fullName>
        <ecNumber evidence="5 11">2.4.1.21</ecNumber>
    </recommendedName>
    <alternativeName>
        <fullName evidence="10 11">Starch [bacterial glycogen] synthase</fullName>
    </alternativeName>
</protein>
<dbReference type="GO" id="GO:0009011">
    <property type="term" value="F:alpha-1,4-glucan glucosyltransferase (ADP-glucose donor) activity"/>
    <property type="evidence" value="ECO:0007669"/>
    <property type="project" value="UniProtKB-UniRule"/>
</dbReference>
<dbReference type="EMBL" id="FOXF01000017">
    <property type="protein sequence ID" value="SFP35981.1"/>
    <property type="molecule type" value="Genomic_DNA"/>
</dbReference>
<dbReference type="Proteomes" id="UP000243745">
    <property type="component" value="Unassembled WGS sequence"/>
</dbReference>
<evidence type="ECO:0000313" key="14">
    <source>
        <dbReference type="EMBL" id="SFP35981.1"/>
    </source>
</evidence>
<dbReference type="SUPFAM" id="SSF53756">
    <property type="entry name" value="UDP-Glycosyltransferase/glycogen phosphorylase"/>
    <property type="match status" value="1"/>
</dbReference>
<evidence type="ECO:0000256" key="3">
    <source>
        <dbReference type="ARBA" id="ARBA00004964"/>
    </source>
</evidence>
<feature type="binding site" evidence="11">
    <location>
        <position position="15"/>
    </location>
    <ligand>
        <name>ADP-alpha-D-glucose</name>
        <dbReference type="ChEBI" id="CHEBI:57498"/>
    </ligand>
</feature>
<dbReference type="RefSeq" id="WP_093141864.1">
    <property type="nucleotide sequence ID" value="NZ_FOXF01000017.1"/>
</dbReference>
<dbReference type="PANTHER" id="PTHR45825">
    <property type="entry name" value="GRANULE-BOUND STARCH SYNTHASE 1, CHLOROPLASTIC/AMYLOPLASTIC"/>
    <property type="match status" value="1"/>
</dbReference>
<dbReference type="NCBIfam" id="NF001903">
    <property type="entry name" value="PRK00654.2-2"/>
    <property type="match status" value="1"/>
</dbReference>
<evidence type="ECO:0000256" key="11">
    <source>
        <dbReference type="HAMAP-Rule" id="MF_00484"/>
    </source>
</evidence>
<evidence type="ECO:0000256" key="4">
    <source>
        <dbReference type="ARBA" id="ARBA00010281"/>
    </source>
</evidence>
<evidence type="ECO:0000256" key="1">
    <source>
        <dbReference type="ARBA" id="ARBA00001478"/>
    </source>
</evidence>
<evidence type="ECO:0000259" key="13">
    <source>
        <dbReference type="Pfam" id="PF08323"/>
    </source>
</evidence>
<accession>A0A662ZH37</accession>
<evidence type="ECO:0000256" key="5">
    <source>
        <dbReference type="ARBA" id="ARBA00012588"/>
    </source>
</evidence>
<dbReference type="NCBIfam" id="TIGR02095">
    <property type="entry name" value="glgA"/>
    <property type="match status" value="1"/>
</dbReference>
<keyword evidence="15" id="KW-1185">Reference proteome</keyword>
<dbReference type="InterPro" id="IPR013534">
    <property type="entry name" value="Starch_synth_cat_dom"/>
</dbReference>
<dbReference type="InterPro" id="IPR011835">
    <property type="entry name" value="GS/SS"/>
</dbReference>
<evidence type="ECO:0000256" key="7">
    <source>
        <dbReference type="ARBA" id="ARBA00022676"/>
    </source>
</evidence>
<evidence type="ECO:0000313" key="15">
    <source>
        <dbReference type="Proteomes" id="UP000243745"/>
    </source>
</evidence>
<dbReference type="PANTHER" id="PTHR45825:SF11">
    <property type="entry name" value="ALPHA AMYLASE DOMAIN-CONTAINING PROTEIN"/>
    <property type="match status" value="1"/>
</dbReference>
<keyword evidence="9 11" id="KW-0320">Glycogen biosynthesis</keyword>
<evidence type="ECO:0000256" key="9">
    <source>
        <dbReference type="ARBA" id="ARBA00023056"/>
    </source>
</evidence>
<feature type="domain" description="Glycosyl transferase family 1" evidence="12">
    <location>
        <begin position="296"/>
        <end position="441"/>
    </location>
</feature>
<dbReference type="CDD" id="cd03791">
    <property type="entry name" value="GT5_Glycogen_synthase_DULL1-like"/>
    <property type="match status" value="1"/>
</dbReference>
<dbReference type="HAMAP" id="MF_00484">
    <property type="entry name" value="Glycogen_synth"/>
    <property type="match status" value="1"/>
</dbReference>
<dbReference type="Pfam" id="PF00534">
    <property type="entry name" value="Glycos_transf_1"/>
    <property type="match status" value="1"/>
</dbReference>
<comment type="similarity">
    <text evidence="4 11">Belongs to the glycosyltransferase 1 family. Bacterial/plant glycogen synthase subfamily.</text>
</comment>
<proteinExistence type="inferred from homology"/>
<dbReference type="Gene3D" id="3.40.50.2000">
    <property type="entry name" value="Glycogen Phosphorylase B"/>
    <property type="match status" value="2"/>
</dbReference>
<dbReference type="EC" id="2.4.1.21" evidence="5 11"/>
<evidence type="ECO:0000256" key="8">
    <source>
        <dbReference type="ARBA" id="ARBA00022679"/>
    </source>
</evidence>
<sequence length="481" mass="55233">MNVLFLTSELCDFVKTGGLADVAKALPMELVKRNHDVRIMMPCYNRIPNYFDYPVIADLSLTNPQNNTGIEFKVRQAKLCNKVTVWLIENEHYFARNSIYAENNQSYYDNGERFAFFSAASLLTTEYLKFVPDIVHCNDWHTALTPMILALKYQNSPFFKNTRSVITIHNGAFQGVFEKSQLWMLPEISQVNNETVSQGFNNINFLKCGVFYADKINAVSPSYAEELTTFLGGHGMSQNYMDRINDLCGIVNGCDYSDWDPSIDKNIPFNFNSDTMVDKSLCKFLLQEYTNLPVCNKPIFGMVCRLTDQKGINLLIPVLDEMLQHQIQLIIVGTGAPELENILHQYTKKYADRFVFKSVYDNKLAHMVEAGSDFFLMPSIYEPCGLNQMYSLAYGTLPIVRAVGGLKDTVICYDENPLEATGFIFKEAEPQAFLNCVRRALIFYLQEHLEFLRIRRNAMNVRYNWSDSAEEYEKMYKSAMH</sequence>
<evidence type="ECO:0000256" key="2">
    <source>
        <dbReference type="ARBA" id="ARBA00002764"/>
    </source>
</evidence>
<keyword evidence="8 11" id="KW-0808">Transferase</keyword>
<evidence type="ECO:0000256" key="6">
    <source>
        <dbReference type="ARBA" id="ARBA00019935"/>
    </source>
</evidence>
<dbReference type="OrthoDB" id="9808590at2"/>
<dbReference type="AlphaFoldDB" id="A0A662ZH37"/>